<dbReference type="EMBL" id="SPLM01000114">
    <property type="protein sequence ID" value="TMW57718.1"/>
    <property type="molecule type" value="Genomic_DNA"/>
</dbReference>
<dbReference type="SUPFAM" id="SSF81301">
    <property type="entry name" value="Nucleotidyltransferase"/>
    <property type="match status" value="1"/>
</dbReference>
<dbReference type="Gene3D" id="1.10.1410.10">
    <property type="match status" value="1"/>
</dbReference>
<dbReference type="AlphaFoldDB" id="A0A8K1FGE9"/>
<comment type="cofactor">
    <cofactor evidence="1">
        <name>Mn(2+)</name>
        <dbReference type="ChEBI" id="CHEBI:29035"/>
    </cofactor>
</comment>
<feature type="compositionally biased region" description="Basic residues" evidence="8">
    <location>
        <begin position="261"/>
        <end position="272"/>
    </location>
</feature>
<keyword evidence="12" id="KW-1185">Reference proteome</keyword>
<dbReference type="GO" id="GO:0031123">
    <property type="term" value="P:RNA 3'-end processing"/>
    <property type="evidence" value="ECO:0007669"/>
    <property type="project" value="TreeGrafter"/>
</dbReference>
<dbReference type="GO" id="GO:0016779">
    <property type="term" value="F:nucleotidyltransferase activity"/>
    <property type="evidence" value="ECO:0007669"/>
    <property type="project" value="TreeGrafter"/>
</dbReference>
<evidence type="ECO:0000256" key="4">
    <source>
        <dbReference type="ARBA" id="ARBA00022490"/>
    </source>
</evidence>
<comment type="subcellular location">
    <subcellularLocation>
        <location evidence="3">Cytoplasm</location>
    </subcellularLocation>
</comment>
<gene>
    <name evidence="11" type="ORF">Poli38472_014321</name>
</gene>
<dbReference type="PANTHER" id="PTHR12271">
    <property type="entry name" value="POLY A POLYMERASE CID PAP -RELATED"/>
    <property type="match status" value="1"/>
</dbReference>
<keyword evidence="4" id="KW-0963">Cytoplasm</keyword>
<evidence type="ECO:0000256" key="2">
    <source>
        <dbReference type="ARBA" id="ARBA00001946"/>
    </source>
</evidence>
<evidence type="ECO:0000259" key="9">
    <source>
        <dbReference type="Pfam" id="PF03828"/>
    </source>
</evidence>
<dbReference type="Proteomes" id="UP000794436">
    <property type="component" value="Unassembled WGS sequence"/>
</dbReference>
<evidence type="ECO:0000313" key="11">
    <source>
        <dbReference type="EMBL" id="TMW57718.1"/>
    </source>
</evidence>
<dbReference type="InterPro" id="IPR054708">
    <property type="entry name" value="MTPAP-like_central"/>
</dbReference>
<feature type="domain" description="Poly(A) RNA polymerase mitochondrial-like central palm" evidence="10">
    <location>
        <begin position="188"/>
        <end position="282"/>
    </location>
</feature>
<dbReference type="Gene3D" id="3.30.460.10">
    <property type="entry name" value="Beta Polymerase, domain 2"/>
    <property type="match status" value="1"/>
</dbReference>
<reference evidence="11" key="1">
    <citation type="submission" date="2019-03" db="EMBL/GenBank/DDBJ databases">
        <title>Long read genome sequence of the mycoparasitic Pythium oligandrum ATCC 38472 isolated from sugarbeet rhizosphere.</title>
        <authorList>
            <person name="Gaulin E."/>
        </authorList>
    </citation>
    <scope>NUCLEOTIDE SEQUENCE</scope>
    <source>
        <strain evidence="11">ATCC 38472_TT</strain>
    </source>
</reference>
<keyword evidence="5" id="KW-0808">Transferase</keyword>
<comment type="cofactor">
    <cofactor evidence="2">
        <name>Mg(2+)</name>
        <dbReference type="ChEBI" id="CHEBI:18420"/>
    </cofactor>
</comment>
<dbReference type="Pfam" id="PF22600">
    <property type="entry name" value="MTPAP-like_central"/>
    <property type="match status" value="2"/>
</dbReference>
<evidence type="ECO:0000256" key="8">
    <source>
        <dbReference type="SAM" id="MobiDB-lite"/>
    </source>
</evidence>
<evidence type="ECO:0000259" key="10">
    <source>
        <dbReference type="Pfam" id="PF22600"/>
    </source>
</evidence>
<feature type="domain" description="PAP-associated" evidence="9">
    <location>
        <begin position="472"/>
        <end position="529"/>
    </location>
</feature>
<dbReference type="InterPro" id="IPR002058">
    <property type="entry name" value="PAP_assoc"/>
</dbReference>
<feature type="domain" description="Poly(A) RNA polymerase mitochondrial-like central palm" evidence="10">
    <location>
        <begin position="341"/>
        <end position="404"/>
    </location>
</feature>
<name>A0A8K1FGE9_PYTOL</name>
<evidence type="ECO:0000256" key="3">
    <source>
        <dbReference type="ARBA" id="ARBA00004496"/>
    </source>
</evidence>
<evidence type="ECO:0000313" key="12">
    <source>
        <dbReference type="Proteomes" id="UP000794436"/>
    </source>
</evidence>
<dbReference type="OrthoDB" id="407432at2759"/>
<evidence type="ECO:0008006" key="13">
    <source>
        <dbReference type="Google" id="ProtNLM"/>
    </source>
</evidence>
<proteinExistence type="predicted"/>
<accession>A0A8K1FGE9</accession>
<dbReference type="GO" id="GO:0005737">
    <property type="term" value="C:cytoplasm"/>
    <property type="evidence" value="ECO:0007669"/>
    <property type="project" value="UniProtKB-SubCell"/>
</dbReference>
<protein>
    <recommendedName>
        <fullName evidence="13">Polynucleotide adenylyltransferase</fullName>
    </recommendedName>
</protein>
<keyword evidence="7" id="KW-0460">Magnesium</keyword>
<evidence type="ECO:0000256" key="7">
    <source>
        <dbReference type="ARBA" id="ARBA00022842"/>
    </source>
</evidence>
<dbReference type="SUPFAM" id="SSF81631">
    <property type="entry name" value="PAP/OAS1 substrate-binding domain"/>
    <property type="match status" value="1"/>
</dbReference>
<organism evidence="11 12">
    <name type="scientific">Pythium oligandrum</name>
    <name type="common">Mycoparasitic fungus</name>
    <dbReference type="NCBI Taxonomy" id="41045"/>
    <lineage>
        <taxon>Eukaryota</taxon>
        <taxon>Sar</taxon>
        <taxon>Stramenopiles</taxon>
        <taxon>Oomycota</taxon>
        <taxon>Peronosporomycetes</taxon>
        <taxon>Pythiales</taxon>
        <taxon>Pythiaceae</taxon>
        <taxon>Pythium</taxon>
    </lineage>
</organism>
<dbReference type="Pfam" id="PF03828">
    <property type="entry name" value="PAP_assoc"/>
    <property type="match status" value="1"/>
</dbReference>
<dbReference type="InterPro" id="IPR043519">
    <property type="entry name" value="NT_sf"/>
</dbReference>
<evidence type="ECO:0000256" key="1">
    <source>
        <dbReference type="ARBA" id="ARBA00001936"/>
    </source>
</evidence>
<feature type="region of interest" description="Disordered" evidence="8">
    <location>
        <begin position="257"/>
        <end position="279"/>
    </location>
</feature>
<comment type="caution">
    <text evidence="11">The sequence shown here is derived from an EMBL/GenBank/DDBJ whole genome shotgun (WGS) entry which is preliminary data.</text>
</comment>
<evidence type="ECO:0000256" key="6">
    <source>
        <dbReference type="ARBA" id="ARBA00022723"/>
    </source>
</evidence>
<dbReference type="PANTHER" id="PTHR12271:SF40">
    <property type="entry name" value="POLY(A) RNA POLYMERASE GLD2"/>
    <property type="match status" value="1"/>
</dbReference>
<evidence type="ECO:0000256" key="5">
    <source>
        <dbReference type="ARBA" id="ARBA00022679"/>
    </source>
</evidence>
<keyword evidence="6" id="KW-0479">Metal-binding</keyword>
<sequence>MAGVEWCSYAWFVGCDGDLSATHEVLSRCYNAGDRVTIQDAACVRRIHQALLLIDRVRGLILSFEVGNYEAIVDDAIHLLRGDDSDDRHKQSSSVIEKTALCDLLEATTELLINDKTQPSSTVLDKWVGLLRGQPEGELQFRPPCKLVSRAVVTKALQEIEIVPVGSSVHSSGAASVLALEILQLWDAEIRQVYQQLIIDDEDERQRMTLAKHVENAFRRSSPWEEAQVIPFGSSVSKFGSKHSDVDLCFRTSESTGDKRYPHRSHIHRSHHASVTQNTLDQSKKTLATISVGLQKLNKKRANPVDSHRVLLLQDFQEHFQVILEALEAENESFGTAVDGNECTNQLEIAQSTLAGEGFSVLHVVTGARIPMIRFAHPSSPYECDLCFDNELMVHSTTLLRSYAENDERVRILGVLIKQWAKQRGISDASRGFLKPFGYVLLVIYYLQSRLGLVPNLQHPTQRNHVNCDQNVVEMLLGFFAFYTTEFQFDKYVVSIRFPSRRISKKLRWGDANAKHWRMSLEDPVETDNDLGRAVNQAAQEKIHDELRRGYELLRAGARLGTVLSK</sequence>
<dbReference type="GO" id="GO:0046872">
    <property type="term" value="F:metal ion binding"/>
    <property type="evidence" value="ECO:0007669"/>
    <property type="project" value="UniProtKB-KW"/>
</dbReference>